<evidence type="ECO:0000256" key="1">
    <source>
        <dbReference type="ARBA" id="ARBA00022692"/>
    </source>
</evidence>
<evidence type="ECO:0000256" key="4">
    <source>
        <dbReference type="ARBA" id="ARBA00022989"/>
    </source>
</evidence>
<dbReference type="GO" id="GO:0005524">
    <property type="term" value="F:ATP binding"/>
    <property type="evidence" value="ECO:0007669"/>
    <property type="project" value="UniProtKB-KW"/>
</dbReference>
<feature type="transmembrane region" description="Helical" evidence="6">
    <location>
        <begin position="29"/>
        <end position="50"/>
    </location>
</feature>
<gene>
    <name evidence="8" type="primary">L259</name>
</gene>
<reference evidence="8" key="1">
    <citation type="submission" date="2013-07" db="EMBL/GenBank/DDBJ databases">
        <title>Midgut Transcriptome Profiling of Anoplphora glabripennis, a Lignocellulose Degrading, Wood-Boring Cerambycid.</title>
        <authorList>
            <person name="Scully E.D."/>
            <person name="Hoover K."/>
            <person name="Carlson J.E."/>
            <person name="Tien M."/>
            <person name="Geib S.M."/>
        </authorList>
    </citation>
    <scope>NUCLEOTIDE SEQUENCE</scope>
</reference>
<feature type="transmembrane region" description="Helical" evidence="6">
    <location>
        <begin position="56"/>
        <end position="78"/>
    </location>
</feature>
<evidence type="ECO:0000256" key="2">
    <source>
        <dbReference type="ARBA" id="ARBA00022741"/>
    </source>
</evidence>
<sequence length="231" mass="26251">MSYYGTSCCRHQDLFTSANYISLCAKRAFAFYMDLSSVIFLIIIVGRFLFFDVDTAAGDVGLAITQAAGLAMIVQFALMQWSETESNMTSVERALEYTYLRQETKEGIKLEDWPKKGEINYVNVSLTYRSTNEKVLKNISFAVKSKQKIGIVGRTGAGKSSIISTLFRLYNYEGQIFVDDVEIKTLSLEFLRQHISIIPQDPIMFQGTIRKRTSILYSNTPMKRYGKLSIK</sequence>
<dbReference type="AlphaFoldDB" id="V5GTQ3"/>
<keyword evidence="1 6" id="KW-0812">Transmembrane</keyword>
<dbReference type="InterPro" id="IPR036640">
    <property type="entry name" value="ABC1_TM_sf"/>
</dbReference>
<dbReference type="GO" id="GO:0016887">
    <property type="term" value="F:ATP hydrolysis activity"/>
    <property type="evidence" value="ECO:0007669"/>
    <property type="project" value="InterPro"/>
</dbReference>
<protein>
    <submittedName>
        <fullName evidence="8">Putative multidrug resistance-associated protein lethal(2)03659</fullName>
    </submittedName>
</protein>
<dbReference type="Pfam" id="PF00005">
    <property type="entry name" value="ABC_tran"/>
    <property type="match status" value="1"/>
</dbReference>
<dbReference type="InterPro" id="IPR027417">
    <property type="entry name" value="P-loop_NTPase"/>
</dbReference>
<dbReference type="InterPro" id="IPR003439">
    <property type="entry name" value="ABC_transporter-like_ATP-bd"/>
</dbReference>
<feature type="domain" description="ABC transporter" evidence="7">
    <location>
        <begin position="136"/>
        <end position="208"/>
    </location>
</feature>
<dbReference type="Gene3D" id="3.40.50.300">
    <property type="entry name" value="P-loop containing nucleotide triphosphate hydrolases"/>
    <property type="match status" value="1"/>
</dbReference>
<name>V5GTQ3_ANOGL</name>
<evidence type="ECO:0000259" key="7">
    <source>
        <dbReference type="Pfam" id="PF00005"/>
    </source>
</evidence>
<keyword evidence="2" id="KW-0547">Nucleotide-binding</keyword>
<dbReference type="EMBL" id="GALX01004848">
    <property type="protein sequence ID" value="JAB63618.1"/>
    <property type="molecule type" value="Transcribed_RNA"/>
</dbReference>
<dbReference type="Gene3D" id="1.20.1560.10">
    <property type="entry name" value="ABC transporter type 1, transmembrane domain"/>
    <property type="match status" value="1"/>
</dbReference>
<dbReference type="GO" id="GO:0042626">
    <property type="term" value="F:ATPase-coupled transmembrane transporter activity"/>
    <property type="evidence" value="ECO:0007669"/>
    <property type="project" value="TreeGrafter"/>
</dbReference>
<dbReference type="SUPFAM" id="SSF90123">
    <property type="entry name" value="ABC transporter transmembrane region"/>
    <property type="match status" value="1"/>
</dbReference>
<keyword evidence="5 6" id="KW-0472">Membrane</keyword>
<dbReference type="SUPFAM" id="SSF52540">
    <property type="entry name" value="P-loop containing nucleoside triphosphate hydrolases"/>
    <property type="match status" value="1"/>
</dbReference>
<dbReference type="InterPro" id="IPR050173">
    <property type="entry name" value="ABC_transporter_C-like"/>
</dbReference>
<keyword evidence="3" id="KW-0067">ATP-binding</keyword>
<evidence type="ECO:0000256" key="6">
    <source>
        <dbReference type="SAM" id="Phobius"/>
    </source>
</evidence>
<dbReference type="PANTHER" id="PTHR24223">
    <property type="entry name" value="ATP-BINDING CASSETTE SUB-FAMILY C"/>
    <property type="match status" value="1"/>
</dbReference>
<dbReference type="GO" id="GO:0016020">
    <property type="term" value="C:membrane"/>
    <property type="evidence" value="ECO:0007669"/>
    <property type="project" value="InterPro"/>
</dbReference>
<accession>V5GTQ3</accession>
<evidence type="ECO:0000256" key="5">
    <source>
        <dbReference type="ARBA" id="ARBA00023136"/>
    </source>
</evidence>
<organism evidence="8">
    <name type="scientific">Anoplophora glabripennis</name>
    <name type="common">Asian longhorn beetle</name>
    <name type="synonym">Anoplophora nobilis</name>
    <dbReference type="NCBI Taxonomy" id="217634"/>
    <lineage>
        <taxon>Eukaryota</taxon>
        <taxon>Metazoa</taxon>
        <taxon>Ecdysozoa</taxon>
        <taxon>Arthropoda</taxon>
        <taxon>Hexapoda</taxon>
        <taxon>Insecta</taxon>
        <taxon>Pterygota</taxon>
        <taxon>Neoptera</taxon>
        <taxon>Endopterygota</taxon>
        <taxon>Coleoptera</taxon>
        <taxon>Polyphaga</taxon>
        <taxon>Cucujiformia</taxon>
        <taxon>Chrysomeloidea</taxon>
        <taxon>Cerambycidae</taxon>
        <taxon>Lamiinae</taxon>
        <taxon>Lamiini</taxon>
        <taxon>Anoplophora</taxon>
    </lineage>
</organism>
<keyword evidence="4 6" id="KW-1133">Transmembrane helix</keyword>
<evidence type="ECO:0000313" key="8">
    <source>
        <dbReference type="EMBL" id="JAB63618.1"/>
    </source>
</evidence>
<dbReference type="PANTHER" id="PTHR24223:SF448">
    <property type="entry name" value="FI20146P1-RELATED"/>
    <property type="match status" value="1"/>
</dbReference>
<proteinExistence type="predicted"/>
<evidence type="ECO:0000256" key="3">
    <source>
        <dbReference type="ARBA" id="ARBA00022840"/>
    </source>
</evidence>